<protein>
    <submittedName>
        <fullName evidence="4">DNA processing protein</fullName>
    </submittedName>
    <submittedName>
        <fullName evidence="5">DNA-protecting protein DprA</fullName>
    </submittedName>
</protein>
<evidence type="ECO:0000256" key="1">
    <source>
        <dbReference type="ARBA" id="ARBA00006525"/>
    </source>
</evidence>
<gene>
    <name evidence="5" type="primary">dprA</name>
    <name evidence="5" type="ORF">JHX88_16655</name>
    <name evidence="4" type="ORF">SAMN05421772_104102</name>
</gene>
<dbReference type="Gene3D" id="3.40.50.450">
    <property type="match status" value="1"/>
</dbReference>
<dbReference type="InterPro" id="IPR003488">
    <property type="entry name" value="DprA"/>
</dbReference>
<organism evidence="4 6">
    <name type="scientific">Paracoccus saliphilus</name>
    <dbReference type="NCBI Taxonomy" id="405559"/>
    <lineage>
        <taxon>Bacteria</taxon>
        <taxon>Pseudomonadati</taxon>
        <taxon>Pseudomonadota</taxon>
        <taxon>Alphaproteobacteria</taxon>
        <taxon>Rhodobacterales</taxon>
        <taxon>Paracoccaceae</taxon>
        <taxon>Paracoccus</taxon>
    </lineage>
</organism>
<dbReference type="InterPro" id="IPR057666">
    <property type="entry name" value="DrpA_SLOG"/>
</dbReference>
<evidence type="ECO:0000313" key="7">
    <source>
        <dbReference type="Proteomes" id="UP001215549"/>
    </source>
</evidence>
<proteinExistence type="inferred from homology"/>
<feature type="domain" description="Smf/DprA SLOG" evidence="2">
    <location>
        <begin position="89"/>
        <end position="295"/>
    </location>
</feature>
<dbReference type="PANTHER" id="PTHR43022">
    <property type="entry name" value="PROTEIN SMF"/>
    <property type="match status" value="1"/>
</dbReference>
<dbReference type="EMBL" id="FTOU01000004">
    <property type="protein sequence ID" value="SIS76214.1"/>
    <property type="molecule type" value="Genomic_DNA"/>
</dbReference>
<dbReference type="GO" id="GO:0009294">
    <property type="term" value="P:DNA-mediated transformation"/>
    <property type="evidence" value="ECO:0007669"/>
    <property type="project" value="InterPro"/>
</dbReference>
<dbReference type="Pfam" id="PF17782">
    <property type="entry name" value="WHD_DprA"/>
    <property type="match status" value="1"/>
</dbReference>
<dbReference type="Pfam" id="PF21102">
    <property type="entry name" value="DprA_N"/>
    <property type="match status" value="1"/>
</dbReference>
<dbReference type="SUPFAM" id="SSF102405">
    <property type="entry name" value="MCP/YpsA-like"/>
    <property type="match status" value="1"/>
</dbReference>
<dbReference type="Proteomes" id="UP000186216">
    <property type="component" value="Unassembled WGS sequence"/>
</dbReference>
<evidence type="ECO:0000313" key="5">
    <source>
        <dbReference type="EMBL" id="WCR02479.1"/>
    </source>
</evidence>
<dbReference type="Pfam" id="PF02481">
    <property type="entry name" value="DNA_processg_A"/>
    <property type="match status" value="1"/>
</dbReference>
<dbReference type="EMBL" id="CP067140">
    <property type="protein sequence ID" value="WCR02479.1"/>
    <property type="molecule type" value="Genomic_DNA"/>
</dbReference>
<feature type="domain" description="DprA winged helix" evidence="3">
    <location>
        <begin position="337"/>
        <end position="388"/>
    </location>
</feature>
<comment type="similarity">
    <text evidence="1">Belongs to the DprA/Smf family.</text>
</comment>
<reference evidence="5 7" key="2">
    <citation type="submission" date="2021-01" db="EMBL/GenBank/DDBJ databases">
        <title>Biogeographic distribution of Paracoccus.</title>
        <authorList>
            <person name="Hollensteiner J."/>
            <person name="Leineberger J."/>
            <person name="Brinkhoff T."/>
            <person name="Daniel R."/>
        </authorList>
    </citation>
    <scope>NUCLEOTIDE SEQUENCE [LARGE SCALE GENOMIC DNA]</scope>
    <source>
        <strain evidence="5 7">DSM 18447</strain>
    </source>
</reference>
<dbReference type="InterPro" id="IPR036388">
    <property type="entry name" value="WH-like_DNA-bd_sf"/>
</dbReference>
<accession>A0AA45W3H6</accession>
<dbReference type="RefSeq" id="WP_076524751.1">
    <property type="nucleotide sequence ID" value="NZ_CP067140.1"/>
</dbReference>
<dbReference type="Proteomes" id="UP001215549">
    <property type="component" value="Chromosome"/>
</dbReference>
<dbReference type="PANTHER" id="PTHR43022:SF1">
    <property type="entry name" value="PROTEIN SMF"/>
    <property type="match status" value="1"/>
</dbReference>
<dbReference type="AlphaFoldDB" id="A0AA45W3H6"/>
<evidence type="ECO:0000313" key="6">
    <source>
        <dbReference type="Proteomes" id="UP000186216"/>
    </source>
</evidence>
<dbReference type="InterPro" id="IPR041614">
    <property type="entry name" value="DprA_WH"/>
</dbReference>
<keyword evidence="7" id="KW-1185">Reference proteome</keyword>
<evidence type="ECO:0000259" key="3">
    <source>
        <dbReference type="Pfam" id="PF17782"/>
    </source>
</evidence>
<evidence type="ECO:0000259" key="2">
    <source>
        <dbReference type="Pfam" id="PF02481"/>
    </source>
</evidence>
<dbReference type="Gene3D" id="1.10.10.10">
    <property type="entry name" value="Winged helix-like DNA-binding domain superfamily/Winged helix DNA-binding domain"/>
    <property type="match status" value="1"/>
</dbReference>
<evidence type="ECO:0000313" key="4">
    <source>
        <dbReference type="EMBL" id="SIS76214.1"/>
    </source>
</evidence>
<dbReference type="NCBIfam" id="TIGR00732">
    <property type="entry name" value="dprA"/>
    <property type="match status" value="1"/>
</dbReference>
<sequence length="393" mass="40763">MDTGFVSFGPPPPRRAVADDDLAYLRLIRSRRVGPTTFHRLLNEHGSAAAALEALPEIAAAAGVRDYAPCSEATAAAELRAGRKARAQLIRHDSPLYPQALRQIEGAPAVLWLRGDPAWLAHNPAAVIGARNASSLGLRMARGMSAGLGEAGHTVIAGLARGVDAAAHGAALPTGTVAVLAGGVDEIYPAENASLAAEIAEKGALISEQPPGMKPAARHFPARNRIISGLSQAVVVIEAAYRSGTLITAKCALDQGREVMAIPGHPMDARAAGCNQLIRDGAQLVRSAADVAEALLAQSRRDPAPVRAGNIPPSHDEVAPMNALPLRPGNARDCGGPASLEARILSRLTPSPLEENDLIRDLGLPASTVNAAIQALELQGSLMRLAGGRIARL</sequence>
<reference evidence="4 6" key="1">
    <citation type="submission" date="2017-01" db="EMBL/GenBank/DDBJ databases">
        <authorList>
            <person name="Varghese N."/>
            <person name="Submissions S."/>
        </authorList>
    </citation>
    <scope>NUCLEOTIDE SEQUENCE [LARGE SCALE GENOMIC DNA]</scope>
    <source>
        <strain evidence="4 6">DSM 18447</strain>
    </source>
</reference>
<name>A0AA45W3H6_9RHOB</name>